<evidence type="ECO:0000313" key="2">
    <source>
        <dbReference type="Proteomes" id="UP000318420"/>
    </source>
</evidence>
<organism evidence="1 2">
    <name type="scientific">Aeromonas phage LAh10</name>
    <dbReference type="NCBI Taxonomy" id="2591025"/>
    <lineage>
        <taxon>Viruses</taxon>
        <taxon>Duplodnaviria</taxon>
        <taxon>Heunggongvirae</taxon>
        <taxon>Uroviricota</taxon>
        <taxon>Caudoviricetes</taxon>
        <taxon>Chimalliviridae</taxon>
        <taxon>Ludhianavirus</taxon>
        <taxon>Ludhianavirus LAh10</taxon>
    </lineage>
</organism>
<name>A0A514A152_9CAUD</name>
<dbReference type="Proteomes" id="UP000318420">
    <property type="component" value="Segment"/>
</dbReference>
<protein>
    <submittedName>
        <fullName evidence="1">Uncharacterized protein</fullName>
    </submittedName>
</protein>
<evidence type="ECO:0000313" key="1">
    <source>
        <dbReference type="EMBL" id="QDH47007.1"/>
    </source>
</evidence>
<accession>A0A514A152</accession>
<proteinExistence type="predicted"/>
<reference evidence="1 2" key="1">
    <citation type="submission" date="2019-04" db="EMBL/GenBank/DDBJ databases">
        <title>Novel bacteriophages capable of disrupting biofilms from clinical strains of Aeromonas hydrophila with intrinsic antibiotic resistance.</title>
        <authorList>
            <person name="Kabwe M."/>
            <person name="Brown T.L."/>
            <person name="Speirs L."/>
            <person name="Ku H."/>
            <person name="Leach M."/>
            <person name="Chan H.T."/>
            <person name="Petrovski S."/>
            <person name="Lock P."/>
            <person name="Tucci J."/>
        </authorList>
    </citation>
    <scope>NUCLEOTIDE SEQUENCE [LARGE SCALE GENOMIC DNA]</scope>
</reference>
<sequence length="2794" mass="303753">MENGLIVERSAFVRDPFWVSVQRFLAKRLADLEIDDPKGELEVARERYNNLKAEDVRIEPIQGDRESLVCITSRITGFGRVDIPVERLPFGEILTGMETNVKTVKTIGELHALFRSNNWDFEYVFYEPTGQYCLFLKTLKGEGGLREATSNIFFDRLDVSAEDAHPLSADYTMMVNDRSLLEPTPVAVFVYDENLDGGDGMVVKINPSRATGMENKTAVVAKFDIELVAHWQGIETMSPVVSIASDYKVPAGFRLELSNELSVTEHKTVATVYSEFEPYTGDEEVNDQFLGTLTVKVDFTRKDTEGSKSVTKGAEFTGGVDVDRLVIEQVAVVDAYTLTAKVKDTYTGEYVTGLSDKLKSETAEVKSVDGDVYTFALKTETMGAQTHKWDIGLRKAETEVSIPKEVRPEIEFVYDEPTFGPVLNMVGRFRYVGGIVPYFTQRSDKFLPGTVGLEDNDNAGPGVVTENGEVYHDITVIPQTPEKYEIELFCEAKIDDLEEMVPYSMKFSKEFDTTGDPVLTFTQQTLTYDEKTQLVTYRVKVDNAESPNDPMIANVFPAIVGGTMRDAAVIENGFVTIVIIPDPDIEPIKISVKLSVVCSTPSTPFGTTNGDGTWVTVVSAVITPGKGVFDSPRAPTKVTWPYNAVLSDGKDIPAIDPKGMENIKGLVPESFSQPGWDVDLQSGTVSAELTAYGNDPVELTVDFEWVVHGTHERDGTVKTATAKFEAVFDNDLEINFTTTNTEFLLDSADPKLRWTLDATYSDDGSKVKDLTLLGLTNTVGLKPNGTHTLEKAGDFWTLTVDIVYPDLGDNVYSAKGEFKADDFKKPLFGDFTGTYTNSGEVEWEATDLGVKLMGDKIRHTVRINRIGSPNVHPGDAKFYDASSISGIAPDQGTPNQDYHPGTGVLYFDLVLKTGVIEPITYNARIEADGSLFTVSVKDLVLDLTATDVETTLNGLRIVRKVGLYLGDAAYTGDATLAYVSGENIAADPKFSFKEIDKSKGLWEVSADIVAPNDTIEKYALTVSATVPSGTSYAVAETTGTVKPDSWTLPDDGTGNTDPSITLQSLEVVGDKAIGIYKVRLADGSYPVAADFKIPFATATNVATPITKEDTSYDPVTGLAKFEATVTLDPSKDMTYAFVGSVILTPYVGKPELQFIDDVVVKVVRTPIKVTEAKLTVNGTVGTVSMQVRLSDDTIPEGATLVTPVTRAVNTKNGTKELTNRRYDVNTGTVYADIALENPSGEGTNYLVEGRVYADEYPNASESYTVETTAKSAYSIVWEKPVMTTKLITHSGKVVANDGSPAPTTVVVQPINGGTGLEGVNPVSQNYNAGTMTITYSVTAKEVTTVPVRYDYEGIVLVEDTEVPFRVTETVEPLTIYLLNKSYCNQELKFEYSFRDTKGVSSVDVAAKLTNFKISNGGNHPGFEAELVWKRKATEGEDRNVWVGTVAVPMHEDPRNRWDWTLEFNYPFENMTVTASRSDYHVLSDVNEGTAIFRNDPEYKQVNVPVGTRPVMAVSWLVDVRTKDGKIPLDGYFTGAISGSNTADNGKIQAQSYDPATGVITVVVHYYGNATAQTSVSAIGTIKLKSLCGFITPTVTRGSYILPKPKTFTTTTLGGKYDVDTNQLTVSFKVTPEGDTYPFNLRLKTPFSSAEKTVGGNRTPLSVDGELYKYDPATGEGSFVFEMNPLLDGEKIKFVTDIWADDGGIGKDTLFEAIVNPDRILIATHVSSTVDDATMAIVYDITNGDGSIPTEMMVKAFSSPSNIDGVATEEVYDDQTGRFSFKVGITKPTGTAALPVVINPVFKAGVKELTAPLTHTLYVHSVTQTNAGWQDYEKAFRVTHKVKRNAGDVDITEGYHVVTSADPESTGPIRTEKTGSATPNIFYLCYVPTTPPKTDDVTVYKVSGKFMANAGGKLFYALPWTCTFKQFLTNNGYVNTWLKDMELEGNLLTVTVNNAFAQGGVPKGTAYTNKPFDYVLNTLNGTKTPKSESYDPVTGILTFVFEMTDAFAKNGGQATFNSRVNFPAYGDNITKPALDSKMEVTKAVVPPAPVIYTPTKVSTVITNNELVETYKFANNDGAFPPDVKFVGEPVATGATISSTKPPVYDKTTGLFVVTYDCDAPSGATPVEVILEGTIDSGNEDGSTFKPHVTYQHVEHLVKSVNATLGANALVLDHEVTAGTVAIDNLVLSGVEYTNNAGTARLLEHTTGDKVWKLNLPRRTDIRPYKTTGTGNYSVDKGNKVKVIIPFTVDYSEPIVPSAGPVSQYHQVDLFSQNLKMDLTGTIPTSARITKFTPVKGFLDNVSNQLTQSYDPATGVLSWSAKTKILTGSWADKFEADMEITTNDGQIAKYKVDFVQNVFDMRDLGIEWKNGRLQRNYYVTLNGGYNFQGDGAFVALAVNPSATTGAVGTIHNKGEVSWIIDYNVAAPSTTQDTHYTGNGYLALKQPDNLEVRLPWVLDYTNVLPKGPYVSTLDSVSVKDDVATMKYTLKNNTNDLPTEATVTKLDSAQGSKGGSLDVKSSAYDPATGVLTVQFDIEPIPVDLSMLVGCTAMVATEAAAKTQISGSRRAWYYSANTTGYTWIGNNLKMSHNLVPGANSVMPRQATYVFGNMTGLIPGTNRYVCEHLNNESAYVTTYAVAAPDAAGTNYNGNGWIKVDGNAENAEVYVPFTISFSATSIPVKGARNVELYDISWGGGNVNFSMMCKEADGSFSPSVKLGPTVTRVYTPGRTDGAGVANETYDPATGILTATFPGAGPNATPSDFQLTGTYKYPNNETLDAVVNRALDNRAFGGGIHNK</sequence>
<keyword evidence="2" id="KW-1185">Reference proteome</keyword>
<gene>
    <name evidence="1" type="ORF">LAh10_87</name>
</gene>
<dbReference type="EMBL" id="MK838116">
    <property type="protein sequence ID" value="QDH47007.1"/>
    <property type="molecule type" value="Genomic_DNA"/>
</dbReference>